<feature type="region of interest" description="Disordered" evidence="1">
    <location>
        <begin position="67"/>
        <end position="87"/>
    </location>
</feature>
<dbReference type="GeneID" id="36574532"/>
<dbReference type="AlphaFoldDB" id="A0A2T3B918"/>
<feature type="compositionally biased region" description="Basic and acidic residues" evidence="1">
    <location>
        <begin position="204"/>
        <end position="220"/>
    </location>
</feature>
<sequence length="220" mass="24434">MASTTVRRSITASDPRSPLQLSTLKTSFPQNQIITSFQNLQASPFQFSPTTQFPRPAAQSPILARATQSPIVPRATQPFPETPYKASETPIMPARRRRSSSLAKFLGPRNVPGLCACGQGPKSAKHQIHDCPRFESERERLVSKSPIGCSPVSPSPRPRHSAPPQSPTELAASRRKLVHVARKWRMRTLLSKYQLAVQTQQQSLEEKKAKKSCEQMVEGK</sequence>
<proteinExistence type="predicted"/>
<feature type="region of interest" description="Disordered" evidence="1">
    <location>
        <begin position="201"/>
        <end position="220"/>
    </location>
</feature>
<accession>A0A2T3B918</accession>
<feature type="region of interest" description="Disordered" evidence="1">
    <location>
        <begin position="142"/>
        <end position="174"/>
    </location>
</feature>
<dbReference type="Proteomes" id="UP000241818">
    <property type="component" value="Unassembled WGS sequence"/>
</dbReference>
<reference evidence="2 3" key="1">
    <citation type="journal article" date="2018" name="New Phytol.">
        <title>Comparative genomics and transcriptomics depict ericoid mycorrhizal fungi as versatile saprotrophs and plant mutualists.</title>
        <authorList>
            <person name="Martino E."/>
            <person name="Morin E."/>
            <person name="Grelet G.A."/>
            <person name="Kuo A."/>
            <person name="Kohler A."/>
            <person name="Daghino S."/>
            <person name="Barry K.W."/>
            <person name="Cichocki N."/>
            <person name="Clum A."/>
            <person name="Dockter R.B."/>
            <person name="Hainaut M."/>
            <person name="Kuo R.C."/>
            <person name="LaButti K."/>
            <person name="Lindahl B.D."/>
            <person name="Lindquist E.A."/>
            <person name="Lipzen A."/>
            <person name="Khouja H.R."/>
            <person name="Magnuson J."/>
            <person name="Murat C."/>
            <person name="Ohm R.A."/>
            <person name="Singer S.W."/>
            <person name="Spatafora J.W."/>
            <person name="Wang M."/>
            <person name="Veneault-Fourrey C."/>
            <person name="Henrissat B."/>
            <person name="Grigoriev I.V."/>
            <person name="Martin F.M."/>
            <person name="Perotto S."/>
        </authorList>
    </citation>
    <scope>NUCLEOTIDE SEQUENCE [LARGE SCALE GENOMIC DNA]</scope>
    <source>
        <strain evidence="2 3">ATCC 22711</strain>
    </source>
</reference>
<dbReference type="EMBL" id="KZ679008">
    <property type="protein sequence ID" value="PSS23379.1"/>
    <property type="molecule type" value="Genomic_DNA"/>
</dbReference>
<name>A0A2T3B918_AMORE</name>
<dbReference type="RefSeq" id="XP_024723425.1">
    <property type="nucleotide sequence ID" value="XM_024866451.1"/>
</dbReference>
<feature type="region of interest" description="Disordered" evidence="1">
    <location>
        <begin position="1"/>
        <end position="21"/>
    </location>
</feature>
<evidence type="ECO:0000313" key="2">
    <source>
        <dbReference type="EMBL" id="PSS23379.1"/>
    </source>
</evidence>
<evidence type="ECO:0000313" key="3">
    <source>
        <dbReference type="Proteomes" id="UP000241818"/>
    </source>
</evidence>
<evidence type="ECO:0000256" key="1">
    <source>
        <dbReference type="SAM" id="MobiDB-lite"/>
    </source>
</evidence>
<dbReference type="OrthoDB" id="3230070at2759"/>
<keyword evidence="3" id="KW-1185">Reference proteome</keyword>
<organism evidence="2 3">
    <name type="scientific">Amorphotheca resinae ATCC 22711</name>
    <dbReference type="NCBI Taxonomy" id="857342"/>
    <lineage>
        <taxon>Eukaryota</taxon>
        <taxon>Fungi</taxon>
        <taxon>Dikarya</taxon>
        <taxon>Ascomycota</taxon>
        <taxon>Pezizomycotina</taxon>
        <taxon>Leotiomycetes</taxon>
        <taxon>Helotiales</taxon>
        <taxon>Amorphothecaceae</taxon>
        <taxon>Amorphotheca</taxon>
    </lineage>
</organism>
<gene>
    <name evidence="2" type="ORF">M430DRAFT_33876</name>
</gene>
<dbReference type="InParanoid" id="A0A2T3B918"/>
<protein>
    <submittedName>
        <fullName evidence="2">Uncharacterized protein</fullName>
    </submittedName>
</protein>